<dbReference type="EMBL" id="UYRR01006541">
    <property type="protein sequence ID" value="VDK22722.1"/>
    <property type="molecule type" value="Genomic_DNA"/>
</dbReference>
<dbReference type="Proteomes" id="UP000267096">
    <property type="component" value="Unassembled WGS sequence"/>
</dbReference>
<dbReference type="AlphaFoldDB" id="A0A0M3J971"/>
<keyword evidence="2" id="KW-1185">Reference proteome</keyword>
<sequence length="181" mass="20961">MQLQKVIYHSTYVESPKERSFRHALEIAYQGQVVLETFKSDMINETWEIVIFVEQSHSFRLRVYRNVFTIGENRSWLTTAKLLTPTEIGDHNKLTAEWPLDTRALATNYKRMLAMSPFFSDTISFSEDAYGTVLIIGLRGGGLSNFLHGERKNVRFVELVHSTRFLHPSRSNIDTFSEQPN</sequence>
<evidence type="ECO:0000313" key="1">
    <source>
        <dbReference type="EMBL" id="VDK22722.1"/>
    </source>
</evidence>
<dbReference type="WBParaSite" id="ASIM_0000413201-mRNA-1">
    <property type="protein sequence ID" value="ASIM_0000413201-mRNA-1"/>
    <property type="gene ID" value="ASIM_0000413201"/>
</dbReference>
<accession>A0A0M3J971</accession>
<evidence type="ECO:0000313" key="2">
    <source>
        <dbReference type="Proteomes" id="UP000267096"/>
    </source>
</evidence>
<dbReference type="OrthoDB" id="5859602at2759"/>
<reference evidence="3" key="1">
    <citation type="submission" date="2017-02" db="UniProtKB">
        <authorList>
            <consortium name="WormBaseParasite"/>
        </authorList>
    </citation>
    <scope>IDENTIFICATION</scope>
</reference>
<reference evidence="1 2" key="2">
    <citation type="submission" date="2018-11" db="EMBL/GenBank/DDBJ databases">
        <authorList>
            <consortium name="Pathogen Informatics"/>
        </authorList>
    </citation>
    <scope>NUCLEOTIDE SEQUENCE [LARGE SCALE GENOMIC DNA]</scope>
</reference>
<organism evidence="3">
    <name type="scientific">Anisakis simplex</name>
    <name type="common">Herring worm</name>
    <dbReference type="NCBI Taxonomy" id="6269"/>
    <lineage>
        <taxon>Eukaryota</taxon>
        <taxon>Metazoa</taxon>
        <taxon>Ecdysozoa</taxon>
        <taxon>Nematoda</taxon>
        <taxon>Chromadorea</taxon>
        <taxon>Rhabditida</taxon>
        <taxon>Spirurina</taxon>
        <taxon>Ascaridomorpha</taxon>
        <taxon>Ascaridoidea</taxon>
        <taxon>Anisakidae</taxon>
        <taxon>Anisakis</taxon>
        <taxon>Anisakis simplex complex</taxon>
    </lineage>
</organism>
<proteinExistence type="predicted"/>
<gene>
    <name evidence="1" type="ORF">ASIM_LOCUS3955</name>
</gene>
<protein>
    <submittedName>
        <fullName evidence="1 3">Uncharacterized protein</fullName>
    </submittedName>
</protein>
<name>A0A0M3J971_ANISI</name>
<evidence type="ECO:0000313" key="3">
    <source>
        <dbReference type="WBParaSite" id="ASIM_0000413201-mRNA-1"/>
    </source>
</evidence>